<dbReference type="EMBL" id="JAKKSL010000001">
    <property type="protein sequence ID" value="MCI2282790.1"/>
    <property type="molecule type" value="Genomic_DNA"/>
</dbReference>
<accession>A0ABS9WXY8</accession>
<keyword evidence="4" id="KW-1185">Reference proteome</keyword>
<evidence type="ECO:0000256" key="1">
    <source>
        <dbReference type="SAM" id="SignalP"/>
    </source>
</evidence>
<dbReference type="RefSeq" id="WP_242283767.1">
    <property type="nucleotide sequence ID" value="NZ_JAKKSL010000001.1"/>
</dbReference>
<feature type="signal peptide" evidence="1">
    <location>
        <begin position="1"/>
        <end position="24"/>
    </location>
</feature>
<organism evidence="3 4">
    <name type="scientific">Colwellia maritima</name>
    <dbReference type="NCBI Taxonomy" id="2912588"/>
    <lineage>
        <taxon>Bacteria</taxon>
        <taxon>Pseudomonadati</taxon>
        <taxon>Pseudomonadota</taxon>
        <taxon>Gammaproteobacteria</taxon>
        <taxon>Alteromonadales</taxon>
        <taxon>Colwelliaceae</taxon>
        <taxon>Colwellia</taxon>
    </lineage>
</organism>
<dbReference type="PANTHER" id="PTHR46361:SF3">
    <property type="entry name" value="ELECTRON CARRIER_ PROTEIN DISULFIDE OXIDOREDUCTASE"/>
    <property type="match status" value="1"/>
</dbReference>
<evidence type="ECO:0000313" key="3">
    <source>
        <dbReference type="EMBL" id="MCI2282790.1"/>
    </source>
</evidence>
<protein>
    <submittedName>
        <fullName evidence="3">DUF547 domain-containing protein</fullName>
    </submittedName>
</protein>
<evidence type="ECO:0000313" key="4">
    <source>
        <dbReference type="Proteomes" id="UP001139646"/>
    </source>
</evidence>
<gene>
    <name evidence="3" type="ORF">L3081_04435</name>
</gene>
<feature type="chain" id="PRO_5046310901" evidence="1">
    <location>
        <begin position="25"/>
        <end position="278"/>
    </location>
</feature>
<comment type="caution">
    <text evidence="3">The sequence shown here is derived from an EMBL/GenBank/DDBJ whole genome shotgun (WGS) entry which is preliminary data.</text>
</comment>
<proteinExistence type="predicted"/>
<dbReference type="InterPro" id="IPR006869">
    <property type="entry name" value="DUF547"/>
</dbReference>
<name>A0ABS9WXY8_9GAMM</name>
<sequence length="278" mass="31165">MFKLSFKTILLSSTLLAASFVSYAENMHSAWNKLVNQNVVAINNGHSTAVNYVAMQAQHSELTTYLKMLSAVSQNEFDGSGKTKQLAFLINAYNAWTVELIVTNLSEDGSGLKSIKDLGGFFSSPWSKKFIPLLGETLSLDNIEHDLIRGAIDDKSESKYNDPRIHFAVNCASIGCPALRAEAYTAAQLESQLEDQTIRFLSDTTRNIAEGNLLSVSSIFKWYGDDFEKTFRNGHTLQQFFLQYPEALKLTATQKEALQIGEMKIKFLDYNWNLNAHH</sequence>
<feature type="domain" description="DUF547" evidence="2">
    <location>
        <begin position="82"/>
        <end position="201"/>
    </location>
</feature>
<dbReference type="Proteomes" id="UP001139646">
    <property type="component" value="Unassembled WGS sequence"/>
</dbReference>
<keyword evidence="1" id="KW-0732">Signal</keyword>
<dbReference type="Pfam" id="PF04784">
    <property type="entry name" value="DUF547"/>
    <property type="match status" value="1"/>
</dbReference>
<reference evidence="3" key="1">
    <citation type="submission" date="2022-01" db="EMBL/GenBank/DDBJ databases">
        <title>Colwellia maritima, isolated from seawater.</title>
        <authorList>
            <person name="Kristyanto S."/>
            <person name="Jung J."/>
            <person name="Jeon C.O."/>
        </authorList>
    </citation>
    <scope>NUCLEOTIDE SEQUENCE</scope>
    <source>
        <strain evidence="3">MSW7</strain>
    </source>
</reference>
<dbReference type="PANTHER" id="PTHR46361">
    <property type="entry name" value="ELECTRON CARRIER/ PROTEIN DISULFIDE OXIDOREDUCTASE"/>
    <property type="match status" value="1"/>
</dbReference>
<evidence type="ECO:0000259" key="2">
    <source>
        <dbReference type="Pfam" id="PF04784"/>
    </source>
</evidence>